<dbReference type="Gene3D" id="2.130.10.10">
    <property type="entry name" value="YVTN repeat-like/Quinoprotein amine dehydrogenase"/>
    <property type="match status" value="2"/>
</dbReference>
<accession>A0A0V0QWK1</accession>
<dbReference type="Proteomes" id="UP000054937">
    <property type="component" value="Unassembled WGS sequence"/>
</dbReference>
<keyword evidence="6" id="KW-1185">Reference proteome</keyword>
<name>A0A0V0QWK1_PSEPJ</name>
<dbReference type="OrthoDB" id="295882at2759"/>
<gene>
    <name evidence="5" type="ORF">PPERSA_10419</name>
</gene>
<dbReference type="InterPro" id="IPR036322">
    <property type="entry name" value="WD40_repeat_dom_sf"/>
</dbReference>
<dbReference type="PROSITE" id="PS50294">
    <property type="entry name" value="WD_REPEATS_REGION"/>
    <property type="match status" value="1"/>
</dbReference>
<dbReference type="InterPro" id="IPR015943">
    <property type="entry name" value="WD40/YVTN_repeat-like_dom_sf"/>
</dbReference>
<dbReference type="AlphaFoldDB" id="A0A0V0QWK1"/>
<dbReference type="PROSITE" id="PS50082">
    <property type="entry name" value="WD_REPEATS_2"/>
    <property type="match status" value="1"/>
</dbReference>
<dbReference type="SUPFAM" id="SSF50978">
    <property type="entry name" value="WD40 repeat-like"/>
    <property type="match status" value="1"/>
</dbReference>
<dbReference type="SMART" id="SM00320">
    <property type="entry name" value="WD40"/>
    <property type="match status" value="5"/>
</dbReference>
<keyword evidence="2" id="KW-0677">Repeat</keyword>
<feature type="compositionally biased region" description="Low complexity" evidence="4">
    <location>
        <begin position="188"/>
        <end position="203"/>
    </location>
</feature>
<evidence type="ECO:0000256" key="4">
    <source>
        <dbReference type="SAM" id="MobiDB-lite"/>
    </source>
</evidence>
<dbReference type="Pfam" id="PF00400">
    <property type="entry name" value="WD40"/>
    <property type="match status" value="3"/>
</dbReference>
<reference evidence="5 6" key="1">
    <citation type="journal article" date="2015" name="Sci. Rep.">
        <title>Genome of the facultative scuticociliatosis pathogen Pseudocohnilembus persalinus provides insight into its virulence through horizontal gene transfer.</title>
        <authorList>
            <person name="Xiong J."/>
            <person name="Wang G."/>
            <person name="Cheng J."/>
            <person name="Tian M."/>
            <person name="Pan X."/>
            <person name="Warren A."/>
            <person name="Jiang C."/>
            <person name="Yuan D."/>
            <person name="Miao W."/>
        </authorList>
    </citation>
    <scope>NUCLEOTIDE SEQUENCE [LARGE SCALE GENOMIC DNA]</scope>
    <source>
        <strain evidence="5">36N120E</strain>
    </source>
</reference>
<organism evidence="5 6">
    <name type="scientific">Pseudocohnilembus persalinus</name>
    <name type="common">Ciliate</name>
    <dbReference type="NCBI Taxonomy" id="266149"/>
    <lineage>
        <taxon>Eukaryota</taxon>
        <taxon>Sar</taxon>
        <taxon>Alveolata</taxon>
        <taxon>Ciliophora</taxon>
        <taxon>Intramacronucleata</taxon>
        <taxon>Oligohymenophorea</taxon>
        <taxon>Scuticociliatia</taxon>
        <taxon>Philasterida</taxon>
        <taxon>Pseudocohnilembidae</taxon>
        <taxon>Pseudocohnilembus</taxon>
    </lineage>
</organism>
<sequence>MTLAQLENFEQFSQSLNLNTISAEREIWQNIQFLENDQWQNLGYERVEQGVKILLSKIGEELQGGKIQIDVQENENLQIIGKLQVKMENVQKNLQQNSQTFQSDIQSYLGIIQKKISGMCQMPKQNERVQLSYRDSSPLAVRSKKFQEGFERDFSVSPNNLSQVQQNNKSSNQNVGNFDFLNGKDEGNGQNQNQNKNQNQNQKSFLQPEKNFSFFPERGNSSNNNLQKNQEQKNDGFGFNQNQDEFLKGQNMNVSSNNNYQQFFQNAMGKSNQGQQNQNINLNQQQNQINQNLNQNQSIDFQDSVQSQQIQQIPPDQIRQNAQNSQFMPQNYSQQATIQDNFLKNSQNLKLSNNQEQQNQQILRQNTLNKQFTTDVSISDNLMVNTKERVSFMTHFESSVNDMIFIDEDKIATCSEDSTVKLWEKYKGKFVLSLEGGHNGAILCLSYNISQRILVSGGEDGSVAIWRPVPQWQLVSKLKQFNEPTKGNQFLSNNQIVSGSSKHLSIWNVGYLDQEQNQAVKYCTLRENLQCFILYQQNKCIVAGAGRKLLFIEVKSLTIFKQFQAHDENIQKIVAFQKKSDQKFLVTCGLDKVIKIWDGHSLELIKGLREDMPIYSISYHQKNDLIYSSSLIKGEDNQQEGKKCGKITIWNYTMGRRVQTLKDNQFLAKQLIYDPFNNWIYSGHENGSVDYYIYDEKSIQNELKQLKTMKSQNLN</sequence>
<feature type="compositionally biased region" description="Low complexity" evidence="4">
    <location>
        <begin position="159"/>
        <end position="177"/>
    </location>
</feature>
<feature type="region of interest" description="Disordered" evidence="4">
    <location>
        <begin position="157"/>
        <end position="243"/>
    </location>
</feature>
<evidence type="ECO:0000256" key="3">
    <source>
        <dbReference type="PROSITE-ProRule" id="PRU00221"/>
    </source>
</evidence>
<feature type="compositionally biased region" description="Low complexity" evidence="4">
    <location>
        <begin position="220"/>
        <end position="229"/>
    </location>
</feature>
<comment type="caution">
    <text evidence="5">The sequence shown here is derived from an EMBL/GenBank/DDBJ whole genome shotgun (WGS) entry which is preliminary data.</text>
</comment>
<evidence type="ECO:0000256" key="1">
    <source>
        <dbReference type="ARBA" id="ARBA00022574"/>
    </source>
</evidence>
<evidence type="ECO:0000313" key="6">
    <source>
        <dbReference type="Proteomes" id="UP000054937"/>
    </source>
</evidence>
<dbReference type="GO" id="GO:1990234">
    <property type="term" value="C:transferase complex"/>
    <property type="evidence" value="ECO:0007669"/>
    <property type="project" value="UniProtKB-ARBA"/>
</dbReference>
<keyword evidence="1 3" id="KW-0853">WD repeat</keyword>
<dbReference type="InParanoid" id="A0A0V0QWK1"/>
<proteinExistence type="predicted"/>
<dbReference type="PANTHER" id="PTHR22847:SF637">
    <property type="entry name" value="WD REPEAT DOMAIN 5B"/>
    <property type="match status" value="1"/>
</dbReference>
<feature type="repeat" description="WD" evidence="3">
    <location>
        <begin position="435"/>
        <end position="466"/>
    </location>
</feature>
<dbReference type="EMBL" id="LDAU01000095">
    <property type="protein sequence ID" value="KRX06561.1"/>
    <property type="molecule type" value="Genomic_DNA"/>
</dbReference>
<dbReference type="InterPro" id="IPR001680">
    <property type="entry name" value="WD40_rpt"/>
</dbReference>
<evidence type="ECO:0000313" key="5">
    <source>
        <dbReference type="EMBL" id="KRX06561.1"/>
    </source>
</evidence>
<protein>
    <submittedName>
        <fullName evidence="5">WD40-repeat-containing domain</fullName>
    </submittedName>
</protein>
<dbReference type="PANTHER" id="PTHR22847">
    <property type="entry name" value="WD40 REPEAT PROTEIN"/>
    <property type="match status" value="1"/>
</dbReference>
<evidence type="ECO:0000256" key="2">
    <source>
        <dbReference type="ARBA" id="ARBA00022737"/>
    </source>
</evidence>